<evidence type="ECO:0000313" key="2">
    <source>
        <dbReference type="Proteomes" id="UP000502508"/>
    </source>
</evidence>
<accession>A0A6F8XSF8</accession>
<protein>
    <submittedName>
        <fullName evidence="1">Uncharacterized protein</fullName>
    </submittedName>
</protein>
<reference evidence="1 2" key="2">
    <citation type="submission" date="2020-03" db="EMBL/GenBank/DDBJ databases">
        <authorList>
            <person name="Ichikawa N."/>
            <person name="Kimura A."/>
            <person name="Kitahashi Y."/>
            <person name="Uohara A."/>
        </authorList>
    </citation>
    <scope>NUCLEOTIDE SEQUENCE [LARGE SCALE GENOMIC DNA]</scope>
    <source>
        <strain evidence="1 2">NBRC 107702</strain>
    </source>
</reference>
<dbReference type="KEGG" id="pfla:Pflav_030910"/>
<organism evidence="1 2">
    <name type="scientific">Phytohabitans flavus</name>
    <dbReference type="NCBI Taxonomy" id="1076124"/>
    <lineage>
        <taxon>Bacteria</taxon>
        <taxon>Bacillati</taxon>
        <taxon>Actinomycetota</taxon>
        <taxon>Actinomycetes</taxon>
        <taxon>Micromonosporales</taxon>
        <taxon>Micromonosporaceae</taxon>
    </lineage>
</organism>
<proteinExistence type="predicted"/>
<dbReference type="EMBL" id="AP022870">
    <property type="protein sequence ID" value="BCB76681.1"/>
    <property type="molecule type" value="Genomic_DNA"/>
</dbReference>
<name>A0A6F8XSF8_9ACTN</name>
<reference evidence="1 2" key="1">
    <citation type="submission" date="2020-03" db="EMBL/GenBank/DDBJ databases">
        <title>Whole genome shotgun sequence of Phytohabitans flavus NBRC 107702.</title>
        <authorList>
            <person name="Komaki H."/>
            <person name="Tamura T."/>
        </authorList>
    </citation>
    <scope>NUCLEOTIDE SEQUENCE [LARGE SCALE GENOMIC DNA]</scope>
    <source>
        <strain evidence="1 2">NBRC 107702</strain>
    </source>
</reference>
<sequence>MNQLAKRRDRRPVLADQHDPEALIQLRAALAIRPETKVMDWMQWPDLWLELLGRDDSRLVTTGLLRPGWLRWESDGDLELQNPTAIPHWLTRWAPEAAATIAE</sequence>
<dbReference type="AlphaFoldDB" id="A0A6F8XSF8"/>
<keyword evidence="2" id="KW-1185">Reference proteome</keyword>
<dbReference type="Proteomes" id="UP000502508">
    <property type="component" value="Chromosome"/>
</dbReference>
<gene>
    <name evidence="1" type="ORF">Pflav_030910</name>
</gene>
<evidence type="ECO:0000313" key="1">
    <source>
        <dbReference type="EMBL" id="BCB76681.1"/>
    </source>
</evidence>